<dbReference type="AlphaFoldDB" id="A0A2N3KR17"/>
<dbReference type="InterPro" id="IPR008920">
    <property type="entry name" value="TF_FadR/GntR_C"/>
</dbReference>
<accession>A0A2N3KR17</accession>
<dbReference type="InterPro" id="IPR000524">
    <property type="entry name" value="Tscrpt_reg_HTH_GntR"/>
</dbReference>
<dbReference type="CDD" id="cd07377">
    <property type="entry name" value="WHTH_GntR"/>
    <property type="match status" value="1"/>
</dbReference>
<dbReference type="SMART" id="SM00345">
    <property type="entry name" value="HTH_GNTR"/>
    <property type="match status" value="1"/>
</dbReference>
<comment type="caution">
    <text evidence="5">The sequence shown here is derived from an EMBL/GenBank/DDBJ whole genome shotgun (WGS) entry which is preliminary data.</text>
</comment>
<dbReference type="OrthoDB" id="9788098at2"/>
<dbReference type="EMBL" id="NWTK01000011">
    <property type="protein sequence ID" value="PKR53009.1"/>
    <property type="molecule type" value="Genomic_DNA"/>
</dbReference>
<dbReference type="PROSITE" id="PS50949">
    <property type="entry name" value="HTH_GNTR"/>
    <property type="match status" value="1"/>
</dbReference>
<dbReference type="PANTHER" id="PTHR43537:SF45">
    <property type="entry name" value="GNTR FAMILY REGULATORY PROTEIN"/>
    <property type="match status" value="1"/>
</dbReference>
<feature type="domain" description="HTH gntR-type" evidence="4">
    <location>
        <begin position="25"/>
        <end position="92"/>
    </location>
</feature>
<keyword evidence="3" id="KW-0804">Transcription</keyword>
<dbReference type="InterPro" id="IPR036390">
    <property type="entry name" value="WH_DNA-bd_sf"/>
</dbReference>
<proteinExistence type="predicted"/>
<evidence type="ECO:0000256" key="3">
    <source>
        <dbReference type="ARBA" id="ARBA00023163"/>
    </source>
</evidence>
<dbReference type="Gene3D" id="1.10.10.10">
    <property type="entry name" value="Winged helix-like DNA-binding domain superfamily/Winged helix DNA-binding domain"/>
    <property type="match status" value="1"/>
</dbReference>
<keyword evidence="2" id="KW-0238">DNA-binding</keyword>
<dbReference type="InterPro" id="IPR011711">
    <property type="entry name" value="GntR_C"/>
</dbReference>
<dbReference type="RefSeq" id="WP_101268743.1">
    <property type="nucleotide sequence ID" value="NZ_NWTK01000011.1"/>
</dbReference>
<evidence type="ECO:0000256" key="2">
    <source>
        <dbReference type="ARBA" id="ARBA00023125"/>
    </source>
</evidence>
<dbReference type="PANTHER" id="PTHR43537">
    <property type="entry name" value="TRANSCRIPTIONAL REGULATOR, GNTR FAMILY"/>
    <property type="match status" value="1"/>
</dbReference>
<organism evidence="5 6">
    <name type="scientific">Thalassospira marina</name>
    <dbReference type="NCBI Taxonomy" id="2048283"/>
    <lineage>
        <taxon>Bacteria</taxon>
        <taxon>Pseudomonadati</taxon>
        <taxon>Pseudomonadota</taxon>
        <taxon>Alphaproteobacteria</taxon>
        <taxon>Rhodospirillales</taxon>
        <taxon>Thalassospiraceae</taxon>
        <taxon>Thalassospira</taxon>
    </lineage>
</organism>
<dbReference type="Gene3D" id="1.20.120.530">
    <property type="entry name" value="GntR ligand-binding domain-like"/>
    <property type="match status" value="1"/>
</dbReference>
<dbReference type="SUPFAM" id="SSF46785">
    <property type="entry name" value="Winged helix' DNA-binding domain"/>
    <property type="match status" value="1"/>
</dbReference>
<evidence type="ECO:0000259" key="4">
    <source>
        <dbReference type="PROSITE" id="PS50949"/>
    </source>
</evidence>
<protein>
    <submittedName>
        <fullName evidence="5">GntR family transcriptional regulator</fullName>
    </submittedName>
</protein>
<gene>
    <name evidence="5" type="ORF">COO20_17090</name>
</gene>
<dbReference type="Pfam" id="PF07729">
    <property type="entry name" value="FCD"/>
    <property type="match status" value="1"/>
</dbReference>
<evidence type="ECO:0000313" key="6">
    <source>
        <dbReference type="Proteomes" id="UP000233597"/>
    </source>
</evidence>
<evidence type="ECO:0000313" key="5">
    <source>
        <dbReference type="EMBL" id="PKR53009.1"/>
    </source>
</evidence>
<dbReference type="GO" id="GO:0003677">
    <property type="term" value="F:DNA binding"/>
    <property type="evidence" value="ECO:0007669"/>
    <property type="project" value="UniProtKB-KW"/>
</dbReference>
<reference evidence="5 6" key="1">
    <citation type="submission" date="2017-09" db="EMBL/GenBank/DDBJ databases">
        <title>Biodiversity and function of Thalassospira species in the particle-attached aromatic-hydrocarbon-degrading consortia from the surface seawater of the South China Sea.</title>
        <authorList>
            <person name="Dong C."/>
            <person name="Liu R."/>
            <person name="Shao Z."/>
        </authorList>
    </citation>
    <scope>NUCLEOTIDE SEQUENCE [LARGE SCALE GENOMIC DNA]</scope>
    <source>
        <strain evidence="5 6">CSC1P2</strain>
    </source>
</reference>
<dbReference type="InterPro" id="IPR036388">
    <property type="entry name" value="WH-like_DNA-bd_sf"/>
</dbReference>
<dbReference type="SMART" id="SM00895">
    <property type="entry name" value="FCD"/>
    <property type="match status" value="1"/>
</dbReference>
<evidence type="ECO:0000256" key="1">
    <source>
        <dbReference type="ARBA" id="ARBA00023015"/>
    </source>
</evidence>
<sequence length="239" mass="26789">MRQKITGGIPEGSLAATPFQISRNRPVALQVYEDLRDRIVSLDLRPGYSLSRAVLADFYGVSQTPVREAFLKLEQDGLVEVFPQSKTLIAPISIHKVKSTHFLRTSLELEVAHNLALSLDKSKIAPAEKMLAEQRHSSMEPGVFSKLDSAFHRSLFIAAGYEDLWEVVREHSGHLDRVRCLQLPTPGKIERVIFQHGKILDAIRASDLQTAESHVRDHLSGSLMELDTIIQNNREMFGA</sequence>
<dbReference type="SUPFAM" id="SSF48008">
    <property type="entry name" value="GntR ligand-binding domain-like"/>
    <property type="match status" value="1"/>
</dbReference>
<name>A0A2N3KR17_9PROT</name>
<dbReference type="Pfam" id="PF00392">
    <property type="entry name" value="GntR"/>
    <property type="match status" value="1"/>
</dbReference>
<dbReference type="Proteomes" id="UP000233597">
    <property type="component" value="Unassembled WGS sequence"/>
</dbReference>
<dbReference type="GO" id="GO:0003700">
    <property type="term" value="F:DNA-binding transcription factor activity"/>
    <property type="evidence" value="ECO:0007669"/>
    <property type="project" value="InterPro"/>
</dbReference>
<keyword evidence="1" id="KW-0805">Transcription regulation</keyword>